<dbReference type="RefSeq" id="WP_336406127.1">
    <property type="nucleotide sequence ID" value="NZ_JBAPLU010000032.1"/>
</dbReference>
<sequence length="529" mass="59402">MRIIYIDVDTLRADHTTPYGYARPTTPNLQALADRGVTFDRYYCSDSPCLPSRTALTSGQFGISNGVIGHFGEAARYRLDSGHSPHPERPLLGQRLGDHGWYTAAVSMFAERHRAYHFLGNFRESIRATNQINDEDGSAINRVGLDWIRRHADEDDWYLHLTYWEPHTPYLTEPGWTEKAAASGPPPAWPEQEAIDGHQEVYGARSALDLHYSVVPRTSPTPHNAPDQIRTRADFEHLINGFDGTIMYWDQLFGELLATLDELGIAEETAIIVSADHGESFGENGSYGEHGHANEAVLRLPLVVYWPGVTDDLPDSARHCDSLLYNIDLAPTLCDLLDVPVPPGWQGESFADAVRGEQIGSREYLVLSQGAHTYQRAVRTRDHMYIRTYHPGVMKVDWEQLYDVTADPHLTHNLVEEQPALAGEMRSHLAEWWHTYAGRPGALPDPMQTTLQVGPTYYNDPVMYADHLRATGRAHLAEDLERQLSTALGATPVSWHASEQSWPAERRERMVRRFAGVAAPPATRSDELD</sequence>
<evidence type="ECO:0000313" key="3">
    <source>
        <dbReference type="EMBL" id="MEI4274011.1"/>
    </source>
</evidence>
<evidence type="ECO:0000259" key="2">
    <source>
        <dbReference type="Pfam" id="PF00884"/>
    </source>
</evidence>
<comment type="similarity">
    <text evidence="1">Belongs to the sulfatase family.</text>
</comment>
<dbReference type="Gene3D" id="3.40.720.10">
    <property type="entry name" value="Alkaline Phosphatase, subunit A"/>
    <property type="match status" value="1"/>
</dbReference>
<dbReference type="SUPFAM" id="SSF53649">
    <property type="entry name" value="Alkaline phosphatase-like"/>
    <property type="match status" value="1"/>
</dbReference>
<dbReference type="InterPro" id="IPR000917">
    <property type="entry name" value="Sulfatase_N"/>
</dbReference>
<dbReference type="PANTHER" id="PTHR42693">
    <property type="entry name" value="ARYLSULFATASE FAMILY MEMBER"/>
    <property type="match status" value="1"/>
</dbReference>
<dbReference type="Proteomes" id="UP001361570">
    <property type="component" value="Unassembled WGS sequence"/>
</dbReference>
<evidence type="ECO:0000313" key="4">
    <source>
        <dbReference type="Proteomes" id="UP001361570"/>
    </source>
</evidence>
<name>A0ABU8DYU5_9ACTN</name>
<feature type="domain" description="Sulfatase N-terminal" evidence="2">
    <location>
        <begin position="3"/>
        <end position="339"/>
    </location>
</feature>
<dbReference type="CDD" id="cd16148">
    <property type="entry name" value="sulfatase_like"/>
    <property type="match status" value="1"/>
</dbReference>
<dbReference type="EMBL" id="JBAPLU010000032">
    <property type="protein sequence ID" value="MEI4274011.1"/>
    <property type="molecule type" value="Genomic_DNA"/>
</dbReference>
<proteinExistence type="inferred from homology"/>
<dbReference type="InterPro" id="IPR050738">
    <property type="entry name" value="Sulfatase"/>
</dbReference>
<protein>
    <submittedName>
        <fullName evidence="3">Sulfatase</fullName>
    </submittedName>
</protein>
<comment type="caution">
    <text evidence="3">The sequence shown here is derived from an EMBL/GenBank/DDBJ whole genome shotgun (WGS) entry which is preliminary data.</text>
</comment>
<keyword evidence="4" id="KW-1185">Reference proteome</keyword>
<reference evidence="3 4" key="1">
    <citation type="submission" date="2024-03" db="EMBL/GenBank/DDBJ databases">
        <title>Draft genome sequence of Klenkia sp. LSe6-5.</title>
        <authorList>
            <person name="Duangmal K."/>
            <person name="Chantavorakit T."/>
        </authorList>
    </citation>
    <scope>NUCLEOTIDE SEQUENCE [LARGE SCALE GENOMIC DNA]</scope>
    <source>
        <strain evidence="3 4">LSe6-5</strain>
    </source>
</reference>
<dbReference type="Pfam" id="PF00884">
    <property type="entry name" value="Sulfatase"/>
    <property type="match status" value="1"/>
</dbReference>
<accession>A0ABU8DYU5</accession>
<evidence type="ECO:0000256" key="1">
    <source>
        <dbReference type="ARBA" id="ARBA00008779"/>
    </source>
</evidence>
<organism evidence="3 4">
    <name type="scientific">Klenkia sesuvii</name>
    <dbReference type="NCBI Taxonomy" id="3103137"/>
    <lineage>
        <taxon>Bacteria</taxon>
        <taxon>Bacillati</taxon>
        <taxon>Actinomycetota</taxon>
        <taxon>Actinomycetes</taxon>
        <taxon>Geodermatophilales</taxon>
        <taxon>Geodermatophilaceae</taxon>
        <taxon>Klenkia</taxon>
    </lineage>
</organism>
<gene>
    <name evidence="3" type="ORF">TEK04_19995</name>
</gene>
<dbReference type="InterPro" id="IPR017850">
    <property type="entry name" value="Alkaline_phosphatase_core_sf"/>
</dbReference>
<dbReference type="PANTHER" id="PTHR42693:SF33">
    <property type="entry name" value="ARYLSULFATASE"/>
    <property type="match status" value="1"/>
</dbReference>